<dbReference type="EMBL" id="JANURM010000017">
    <property type="protein sequence ID" value="MDL0089649.1"/>
    <property type="molecule type" value="Genomic_DNA"/>
</dbReference>
<dbReference type="NCBIfam" id="TIGR02549">
    <property type="entry name" value="CRISPR_DxTHG"/>
    <property type="match status" value="1"/>
</dbReference>
<gene>
    <name evidence="1" type="primary">csx2</name>
    <name evidence="1" type="ORF">NYG85_09790</name>
</gene>
<name>A0ABT7HS48_9BACT</name>
<keyword evidence="2" id="KW-1185">Reference proteome</keyword>
<dbReference type="Proteomes" id="UP001173801">
    <property type="component" value="Unassembled WGS sequence"/>
</dbReference>
<proteinExistence type="predicted"/>
<reference evidence="1" key="2">
    <citation type="journal article" date="2023" name="Microorganisms">
        <title>Isolation and Genomic Characteristics of Cat-Borne Campylobacter felis sp. nov. and Sheep-Borne Campylobacter ovis sp. nov.</title>
        <authorList>
            <person name="Wang H."/>
            <person name="Li Y."/>
            <person name="Gu Y."/>
            <person name="Zhou G."/>
            <person name="Chen X."/>
            <person name="Zhang X."/>
            <person name="Shao Z."/>
            <person name="Zhang J."/>
            <person name="Zhang M."/>
        </authorList>
    </citation>
    <scope>NUCLEOTIDE SEQUENCE</scope>
    <source>
        <strain evidence="1">PS10</strain>
    </source>
</reference>
<dbReference type="NCBIfam" id="TIGR02221">
    <property type="entry name" value="cas_TM1812"/>
    <property type="match status" value="1"/>
</dbReference>
<organism evidence="1 2">
    <name type="scientific">Campylobacter gastrosuis</name>
    <dbReference type="NCBI Taxonomy" id="2974576"/>
    <lineage>
        <taxon>Bacteria</taxon>
        <taxon>Pseudomonadati</taxon>
        <taxon>Campylobacterota</taxon>
        <taxon>Epsilonproteobacteria</taxon>
        <taxon>Campylobacterales</taxon>
        <taxon>Campylobacteraceae</taxon>
        <taxon>Campylobacter</taxon>
    </lineage>
</organism>
<sequence length="417" mass="48481">MAKILISSIGVGGGITDYAKANYKIDDKIYKDEKFIAKALCEHIGIDKLFLVGTKKSIWEAVYQDFGGNYELGLKILEAKENDKLDEFLPIIEQIIDTKLGTKGSKCFVIKYGLDDDELWQNFDKFLQIANNFAKNDEIYMDITHSFRSLSLMSFVMSEFVSNSLDDELDIKGVYYGMLEYSKENNGITPIVNLSMFFELLKWSKAIRELKKYGNAKEILMLLQKSNDEVGKDVLNKFKSFSDSLSMSDITYIQLSINQLKTRMAFFKNNHNNIYRLISKDLEKFIDIFNVSSPSLLQYKMAIWYYESKNYSMAYIFLTEAFLTAVAENNNTDLQTEEKQKKVKKIINKRANNNTHKKNTHKKDNEYDIYFKIKNIRHSIAHALDLENRKTKITPREAIENLPLYIEKVKVLFKDKN</sequence>
<evidence type="ECO:0000313" key="2">
    <source>
        <dbReference type="Proteomes" id="UP001173801"/>
    </source>
</evidence>
<comment type="caution">
    <text evidence="1">The sequence shown here is derived from an EMBL/GenBank/DDBJ whole genome shotgun (WGS) entry which is preliminary data.</text>
</comment>
<protein>
    <submittedName>
        <fullName evidence="1">TIGR02221 family CRISPR-associated protein</fullName>
    </submittedName>
</protein>
<evidence type="ECO:0000313" key="1">
    <source>
        <dbReference type="EMBL" id="MDL0089649.1"/>
    </source>
</evidence>
<dbReference type="RefSeq" id="WP_284938363.1">
    <property type="nucleotide sequence ID" value="NZ_JANURM010000017.1"/>
</dbReference>
<accession>A0ABT7HS48</accession>
<dbReference type="SUPFAM" id="SSF160980">
    <property type="entry name" value="SSO1389-like"/>
    <property type="match status" value="1"/>
</dbReference>
<dbReference type="InterPro" id="IPR011742">
    <property type="entry name" value="CRISPR-assoc_prot_TM1812"/>
</dbReference>
<reference evidence="1" key="1">
    <citation type="submission" date="2022-08" db="EMBL/GenBank/DDBJ databases">
        <authorList>
            <person name="Wang H."/>
        </authorList>
    </citation>
    <scope>NUCLEOTIDE SEQUENCE</scope>
    <source>
        <strain evidence="1">PS10</strain>
    </source>
</reference>
<dbReference type="InterPro" id="IPR013383">
    <property type="entry name" value="CRISPR-assoc_prot_DxTHG_CS"/>
</dbReference>